<dbReference type="EMBL" id="CABM01000031">
    <property type="protein sequence ID" value="CBH96725.1"/>
    <property type="molecule type" value="Genomic_DNA"/>
</dbReference>
<evidence type="ECO:0000313" key="5">
    <source>
        <dbReference type="EMBL" id="CBH96725.1"/>
    </source>
</evidence>
<feature type="compositionally biased region" description="Basic and acidic residues" evidence="1">
    <location>
        <begin position="650"/>
        <end position="659"/>
    </location>
</feature>
<dbReference type="AlphaFoldDB" id="E6PP73"/>
<feature type="domain" description="TraI-like middle" evidence="4">
    <location>
        <begin position="214"/>
        <end position="307"/>
    </location>
</feature>
<reference evidence="5" key="1">
    <citation type="submission" date="2009-10" db="EMBL/GenBank/DDBJ databases">
        <title>Diversity of trophic interactions inside an arsenic-rich microbial ecosystem.</title>
        <authorList>
            <person name="Bertin P.N."/>
            <person name="Heinrich-Salmeron A."/>
            <person name="Pelletier E."/>
            <person name="Goulhen-Chollet F."/>
            <person name="Arsene-Ploetze F."/>
            <person name="Gallien S."/>
            <person name="Calteau A."/>
            <person name="Vallenet D."/>
            <person name="Casiot C."/>
            <person name="Chane-Woon-Ming B."/>
            <person name="Giloteaux L."/>
            <person name="Barakat M."/>
            <person name="Bonnefoy V."/>
            <person name="Bruneel O."/>
            <person name="Chandler M."/>
            <person name="Cleiss J."/>
            <person name="Duran R."/>
            <person name="Elbaz-Poulichet F."/>
            <person name="Fonknechten N."/>
            <person name="Lauga B."/>
            <person name="Mornico D."/>
            <person name="Ortet P."/>
            <person name="Schaeffer C."/>
            <person name="Siguier P."/>
            <person name="Alexander Thil Smith A."/>
            <person name="Van Dorsselaer A."/>
            <person name="Weissenbach J."/>
            <person name="Medigue C."/>
            <person name="Le Paslier D."/>
        </authorList>
    </citation>
    <scope>NUCLEOTIDE SEQUENCE</scope>
</reference>
<feature type="domain" description="Large polyvalent protein-associated" evidence="3">
    <location>
        <begin position="511"/>
        <end position="595"/>
    </location>
</feature>
<dbReference type="NCBIfam" id="NF041893">
    <property type="entry name" value="TraI_MobP_relax"/>
    <property type="match status" value="1"/>
</dbReference>
<dbReference type="InterPro" id="IPR005094">
    <property type="entry name" value="Endonuclease_MobA/VirD2"/>
</dbReference>
<evidence type="ECO:0000259" key="2">
    <source>
        <dbReference type="Pfam" id="PF03432"/>
    </source>
</evidence>
<evidence type="ECO:0000259" key="3">
    <source>
        <dbReference type="Pfam" id="PF18821"/>
    </source>
</evidence>
<accession>E6PP73</accession>
<evidence type="ECO:0000259" key="4">
    <source>
        <dbReference type="Pfam" id="PF22863"/>
    </source>
</evidence>
<feature type="region of interest" description="Disordered" evidence="1">
    <location>
        <begin position="599"/>
        <end position="659"/>
    </location>
</feature>
<gene>
    <name evidence="5" type="ORF">CARN2_2441</name>
</gene>
<dbReference type="InterPro" id="IPR049751">
    <property type="entry name" value="TraI/MobA_relaxases"/>
</dbReference>
<protein>
    <submittedName>
        <fullName evidence="5">Putative Relaxase/Mobilisation nuclease</fullName>
    </submittedName>
</protein>
<feature type="domain" description="MobA/VirD2-like nuclease" evidence="2">
    <location>
        <begin position="58"/>
        <end position="169"/>
    </location>
</feature>
<proteinExistence type="predicted"/>
<dbReference type="InterPro" id="IPR054462">
    <property type="entry name" value="TraI_M"/>
</dbReference>
<evidence type="ECO:0000256" key="1">
    <source>
        <dbReference type="SAM" id="MobiDB-lite"/>
    </source>
</evidence>
<dbReference type="InterPro" id="IPR040677">
    <property type="entry name" value="LPD7"/>
</dbReference>
<name>E6PP73_9ZZZZ</name>
<dbReference type="Pfam" id="PF18821">
    <property type="entry name" value="LPD7"/>
    <property type="match status" value="1"/>
</dbReference>
<dbReference type="Pfam" id="PF22863">
    <property type="entry name" value="TraI_middle"/>
    <property type="match status" value="1"/>
</dbReference>
<sequence length="659" mass="72970">MIPKVITLRKSGPARGGFTEALQYVARDGLASRARGLDPIPVADMGLVNLDADLDTAEQRRWAAALMNATAARSVRLRKNPVYHLSLSWPEGEHPSGQQGAQAVDHVMTSLGMQDCEAFWALHRDTDHDHLHLIVNTIHPQLGKKVGPPRFDYAILHKACREIEILQGWSHDPGAWVVVEPKPGQIAILPRKVAQQLGLWTEADARRPAISRAAAAAEHRLGSDSFQTWVADRPATDLQHVLSRPGVQWADAHAVLARHGVSLQAKGSGMIACTRLDDGRVLTAKASQLGRWASKAELEKVLGPYQAPASNPKPQRSYQQQIHADRVRVETARVHGSVRNEDPQRAARREDRAQARLALAARFQAEQDRLKAERPRQRQVLRDQQQAQRAVLVAAHRVSRQRIRQQTRSSAMAPSVALSIWAFQAAREREALQQRQAEERKALTARLPRTEVWRSWLETQAGQGDEAAQSALRGIRYRQQRKRSHPQDGIAGEELGTLRQLTVAGLHAAIDHRRQQVIYRGQDGSAKFTDTGPLIVLHDKADATLEAALRIAAQKYGGQVEITGSSAFRERAARQAVRLGLAVSNPDLQAIVRDARRRVQGRMQERVQGRAHGQHQAGLDRPQQGKGTDAAKPVESVPLLPMVDLQPLGSRDEGRDLGR</sequence>
<organism evidence="5">
    <name type="scientific">mine drainage metagenome</name>
    <dbReference type="NCBI Taxonomy" id="410659"/>
    <lineage>
        <taxon>unclassified sequences</taxon>
        <taxon>metagenomes</taxon>
        <taxon>ecological metagenomes</taxon>
    </lineage>
</organism>
<dbReference type="Pfam" id="PF03432">
    <property type="entry name" value="Relaxase"/>
    <property type="match status" value="1"/>
</dbReference>
<comment type="caution">
    <text evidence="5">The sequence shown here is derived from an EMBL/GenBank/DDBJ whole genome shotgun (WGS) entry which is preliminary data.</text>
</comment>